<dbReference type="SUPFAM" id="SSF55620">
    <property type="entry name" value="Tetrahydrobiopterin biosynthesis enzymes-like"/>
    <property type="match status" value="1"/>
</dbReference>
<dbReference type="AlphaFoldDB" id="F6IUZ8"/>
<dbReference type="GO" id="GO:0004150">
    <property type="term" value="F:dihydroneopterin aldolase activity"/>
    <property type="evidence" value="ECO:0007669"/>
    <property type="project" value="UniProtKB-UniRule"/>
</dbReference>
<dbReference type="GO" id="GO:0005737">
    <property type="term" value="C:cytoplasm"/>
    <property type="evidence" value="ECO:0007669"/>
    <property type="project" value="TreeGrafter"/>
</dbReference>
<evidence type="ECO:0000256" key="5">
    <source>
        <dbReference type="ARBA" id="ARBA00023239"/>
    </source>
</evidence>
<evidence type="ECO:0000256" key="4">
    <source>
        <dbReference type="ARBA" id="ARBA00022909"/>
    </source>
</evidence>
<dbReference type="PANTHER" id="PTHR42844">
    <property type="entry name" value="DIHYDRONEOPTERIN ALDOLASE 1-RELATED"/>
    <property type="match status" value="1"/>
</dbReference>
<sequence>MSKKEVGILMGMIRINNLRFHTFNGVLPEERRNGQQLGLDIAIKYPIETKVRHDDVHETINYAAVRDVVDDFVTTHSYKLIESLANHLLETLLASFPTVDAINIKIRKYSVPMPGIFDNVEIEVEGTPHVD</sequence>
<comment type="catalytic activity">
    <reaction evidence="1 7">
        <text>7,8-dihydroneopterin = 6-hydroxymethyl-7,8-dihydropterin + glycolaldehyde</text>
        <dbReference type="Rhea" id="RHEA:10540"/>
        <dbReference type="ChEBI" id="CHEBI:17001"/>
        <dbReference type="ChEBI" id="CHEBI:17071"/>
        <dbReference type="ChEBI" id="CHEBI:44841"/>
        <dbReference type="EC" id="4.1.2.25"/>
    </reaction>
</comment>
<dbReference type="NCBIfam" id="TIGR00526">
    <property type="entry name" value="folB_dom"/>
    <property type="match status" value="1"/>
</dbReference>
<dbReference type="InterPro" id="IPR006157">
    <property type="entry name" value="FolB_dom"/>
</dbReference>
<dbReference type="EMBL" id="FR871799">
    <property type="protein sequence ID" value="CCB82416.1"/>
    <property type="molecule type" value="Genomic_DNA"/>
</dbReference>
<dbReference type="SMART" id="SM00905">
    <property type="entry name" value="FolB"/>
    <property type="match status" value="1"/>
</dbReference>
<keyword evidence="5 7" id="KW-0456">Lyase</keyword>
<accession>F6IUZ8</accession>
<evidence type="ECO:0000256" key="6">
    <source>
        <dbReference type="ARBA" id="ARBA00037702"/>
    </source>
</evidence>
<feature type="domain" description="Dihydroneopterin aldolase/epimerase" evidence="8">
    <location>
        <begin position="13"/>
        <end position="126"/>
    </location>
</feature>
<name>F6IUZ8_LACPE</name>
<dbReference type="UniPathway" id="UPA00077">
    <property type="reaction ID" value="UER00154"/>
</dbReference>
<evidence type="ECO:0000256" key="7">
    <source>
        <dbReference type="RuleBase" id="RU362079"/>
    </source>
</evidence>
<protein>
    <recommendedName>
        <fullName evidence="7">7,8-dihydroneopterin aldolase</fullName>
        <ecNumber evidence="7">4.1.2.25</ecNumber>
    </recommendedName>
</protein>
<comment type="function">
    <text evidence="6 7">Catalyzes the conversion of 7,8-dihydroneopterin to 6-hydroxymethyl-7,8-dihydropterin.</text>
</comment>
<dbReference type="Gene3D" id="3.30.1130.10">
    <property type="match status" value="1"/>
</dbReference>
<organism evidence="9">
    <name type="scientific">Lactiplantibacillus pentosus MP-10</name>
    <dbReference type="NCBI Taxonomy" id="1028490"/>
    <lineage>
        <taxon>Bacteria</taxon>
        <taxon>Bacillati</taxon>
        <taxon>Bacillota</taxon>
        <taxon>Bacilli</taxon>
        <taxon>Lactobacillales</taxon>
        <taxon>Lactobacillaceae</taxon>
        <taxon>Lactiplantibacillus</taxon>
    </lineage>
</organism>
<dbReference type="InterPro" id="IPR006156">
    <property type="entry name" value="Dihydroneopterin_aldolase"/>
</dbReference>
<proteinExistence type="inferred from homology"/>
<dbReference type="PANTHER" id="PTHR42844:SF1">
    <property type="entry name" value="DIHYDRONEOPTERIN ALDOLASE 1-RELATED"/>
    <property type="match status" value="1"/>
</dbReference>
<dbReference type="InterPro" id="IPR043133">
    <property type="entry name" value="GTP-CH-I_C/QueF"/>
</dbReference>
<dbReference type="NCBIfam" id="TIGR00525">
    <property type="entry name" value="folB"/>
    <property type="match status" value="1"/>
</dbReference>
<evidence type="ECO:0000256" key="1">
    <source>
        <dbReference type="ARBA" id="ARBA00001353"/>
    </source>
</evidence>
<dbReference type="EC" id="4.1.2.25" evidence="7"/>
<comment type="pathway">
    <text evidence="2 7">Cofactor biosynthesis; tetrahydrofolate biosynthesis; 2-amino-4-hydroxy-6-hydroxymethyl-7,8-dihydropteridine diphosphate from 7,8-dihydroneopterin triphosphate: step 3/4.</text>
</comment>
<evidence type="ECO:0000259" key="8">
    <source>
        <dbReference type="SMART" id="SM00905"/>
    </source>
</evidence>
<dbReference type="Pfam" id="PF02152">
    <property type="entry name" value="FolB"/>
    <property type="match status" value="1"/>
</dbReference>
<comment type="similarity">
    <text evidence="3 7">Belongs to the DHNA family.</text>
</comment>
<dbReference type="GO" id="GO:0046656">
    <property type="term" value="P:folic acid biosynthetic process"/>
    <property type="evidence" value="ECO:0007669"/>
    <property type="project" value="UniProtKB-UniRule"/>
</dbReference>
<keyword evidence="4 7" id="KW-0289">Folate biosynthesis</keyword>
<reference evidence="9" key="1">
    <citation type="journal article" date="2011" name="J. Bacteriol.">
        <title>Annotated genome sequence of Lactobacillus pentosus MP-10, which has probiotic potential, from naturally fermented Alorena green table olives.</title>
        <authorList>
            <person name="Abriouel H."/>
            <person name="Benomar N."/>
            <person name="Perez Pulido R."/>
            <person name="Canamero M.M."/>
            <person name="Galvez A."/>
        </authorList>
    </citation>
    <scope>NUCLEOTIDE SEQUENCE</scope>
    <source>
        <strain evidence="9">MP-10</strain>
    </source>
</reference>
<gene>
    <name evidence="9" type="ORF">LPE_01432</name>
</gene>
<dbReference type="GO" id="GO:0046654">
    <property type="term" value="P:tetrahydrofolate biosynthetic process"/>
    <property type="evidence" value="ECO:0007669"/>
    <property type="project" value="UniProtKB-UniRule"/>
</dbReference>
<evidence type="ECO:0000313" key="9">
    <source>
        <dbReference type="EMBL" id="CCB82416.1"/>
    </source>
</evidence>
<evidence type="ECO:0000256" key="2">
    <source>
        <dbReference type="ARBA" id="ARBA00005013"/>
    </source>
</evidence>
<evidence type="ECO:0000256" key="3">
    <source>
        <dbReference type="ARBA" id="ARBA00005708"/>
    </source>
</evidence>